<feature type="region of interest" description="Disordered" evidence="1">
    <location>
        <begin position="1"/>
        <end position="22"/>
    </location>
</feature>
<dbReference type="EMBL" id="AP019377">
    <property type="protein sequence ID" value="BBH94714.1"/>
    <property type="molecule type" value="Genomic_DNA"/>
</dbReference>
<dbReference type="AlphaFoldDB" id="A0A455T7D4"/>
<sequence length="100" mass="11102">MEPHCVGDQNSARRGHRDRQDYRAHRCAHMSGIGRGRAAGLADTWSRSIQPNNQRSLFKKCNIRTRFLARGNPRSRHGTEAVSTVTVAHGLQAPSSELLA</sequence>
<evidence type="ECO:0000313" key="2">
    <source>
        <dbReference type="EMBL" id="BBH94714.1"/>
    </source>
</evidence>
<protein>
    <submittedName>
        <fullName evidence="2">Uncharacterized protein</fullName>
    </submittedName>
</protein>
<organism evidence="2">
    <name type="scientific">Thermogemmatispora argillosa</name>
    <dbReference type="NCBI Taxonomy" id="2045280"/>
    <lineage>
        <taxon>Bacteria</taxon>
        <taxon>Bacillati</taxon>
        <taxon>Chloroflexota</taxon>
        <taxon>Ktedonobacteria</taxon>
        <taxon>Thermogemmatisporales</taxon>
        <taxon>Thermogemmatisporaceae</taxon>
        <taxon>Thermogemmatispora</taxon>
    </lineage>
</organism>
<name>A0A455T7D4_9CHLR</name>
<reference evidence="2" key="1">
    <citation type="submission" date="2018-12" db="EMBL/GenBank/DDBJ databases">
        <title>Novel natural products biosynthetic potential of the class Ktedonobacteria.</title>
        <authorList>
            <person name="Zheng Y."/>
            <person name="Saitou A."/>
            <person name="Wang C.M."/>
            <person name="Toyoda A."/>
            <person name="Minakuchi Y."/>
            <person name="Sekiguchi Y."/>
            <person name="Ueda K."/>
            <person name="Takano H."/>
            <person name="Sakai Y."/>
            <person name="Yokota A."/>
            <person name="Yabe S."/>
        </authorList>
    </citation>
    <scope>NUCLEOTIDE SEQUENCE</scope>
    <source>
        <strain evidence="2">A3-2</strain>
    </source>
</reference>
<gene>
    <name evidence="2" type="ORF">KTA_29130</name>
</gene>
<evidence type="ECO:0000256" key="1">
    <source>
        <dbReference type="SAM" id="MobiDB-lite"/>
    </source>
</evidence>
<accession>A0A455T7D4</accession>
<proteinExistence type="predicted"/>